<dbReference type="Proteomes" id="UP001164250">
    <property type="component" value="Chromosome 12"/>
</dbReference>
<accession>A0ACC1A229</accession>
<gene>
    <name evidence="1" type="ORF">Patl1_12258</name>
</gene>
<protein>
    <submittedName>
        <fullName evidence="1">Uncharacterized protein</fullName>
    </submittedName>
</protein>
<organism evidence="1 2">
    <name type="scientific">Pistacia atlantica</name>
    <dbReference type="NCBI Taxonomy" id="434234"/>
    <lineage>
        <taxon>Eukaryota</taxon>
        <taxon>Viridiplantae</taxon>
        <taxon>Streptophyta</taxon>
        <taxon>Embryophyta</taxon>
        <taxon>Tracheophyta</taxon>
        <taxon>Spermatophyta</taxon>
        <taxon>Magnoliopsida</taxon>
        <taxon>eudicotyledons</taxon>
        <taxon>Gunneridae</taxon>
        <taxon>Pentapetalae</taxon>
        <taxon>rosids</taxon>
        <taxon>malvids</taxon>
        <taxon>Sapindales</taxon>
        <taxon>Anacardiaceae</taxon>
        <taxon>Pistacia</taxon>
    </lineage>
</organism>
<name>A0ACC1A229_9ROSI</name>
<proteinExistence type="predicted"/>
<dbReference type="EMBL" id="CM047908">
    <property type="protein sequence ID" value="KAJ0081545.1"/>
    <property type="molecule type" value="Genomic_DNA"/>
</dbReference>
<reference evidence="2" key="1">
    <citation type="journal article" date="2023" name="G3 (Bethesda)">
        <title>Genome assembly and association tests identify interacting loci associated with vigor, precocity, and sex in interspecific pistachio rootstocks.</title>
        <authorList>
            <person name="Palmer W."/>
            <person name="Jacygrad E."/>
            <person name="Sagayaradj S."/>
            <person name="Cavanaugh K."/>
            <person name="Han R."/>
            <person name="Bertier L."/>
            <person name="Beede B."/>
            <person name="Kafkas S."/>
            <person name="Golino D."/>
            <person name="Preece J."/>
            <person name="Michelmore R."/>
        </authorList>
    </citation>
    <scope>NUCLEOTIDE SEQUENCE [LARGE SCALE GENOMIC DNA]</scope>
</reference>
<keyword evidence="2" id="KW-1185">Reference proteome</keyword>
<comment type="caution">
    <text evidence="1">The sequence shown here is derived from an EMBL/GenBank/DDBJ whole genome shotgun (WGS) entry which is preliminary data.</text>
</comment>
<evidence type="ECO:0000313" key="2">
    <source>
        <dbReference type="Proteomes" id="UP001164250"/>
    </source>
</evidence>
<sequence length="679" mass="75554">MVLAVLVMFSHYALWELLCLVRLLRKGLMIADLSIQYYYECVICDLGGNLLCCDSCPRTYHLQCLDPPLKRIPNGKWQCPKCSQKTDHLKPISNLDSISKRARSKIITLKSQSGIKSSSTDKVSQIFGGSILSKKRSSSKGKSVLTLGIKPLEKKSDSSQVDVSDSTKPTDASIGSPLSPRKFLLFLKLQDQSPNDEAPEEKHDLPHANGSTGIKFVLAIGASSDKAKKRKVEVSNEDSQKKHRTDKKKRSATASKKRRSKTNTSSPGTSKVHEKRQTVNNGVSASLSEENDKTKSSDSGRREEFTQEAAQPLDESEKAGVPVDETLMCEDTVSFELQQVDRVLACRIQGGDASSKRHISVTAGDDLRSDDLVMSENQNKMEEKFACDIDLDSRVVENLAEDNPNVSGSPDEEESMKNEVRVDQEHVYGRSVNKELKEENAMDLSGKDDKDSGSAVVNVKEQDEFAMSTEASGERNEKMVEESAGISLRNDEGPTVCEIPISCETIDMKEVNTKMRTKSNAENKIQESAVAESAHANGETISYEFLVKWVGKSHLHNSWIPEAQLKVLAKRKLDNYKAKYGTSVINICEERWKQPQRIIALRTFKDGTREAFVKWTGLPYDECTWESLNEPALKNSSHLIDLFDQFECQTVEKDASKDNLPRGKGDCQQSDIVALSEQP</sequence>
<evidence type="ECO:0000313" key="1">
    <source>
        <dbReference type="EMBL" id="KAJ0081545.1"/>
    </source>
</evidence>